<reference evidence="7 8" key="1">
    <citation type="submission" date="2018-06" db="EMBL/GenBank/DDBJ databases">
        <title>Genome sequencing of Oceanotoga sp. sy52.</title>
        <authorList>
            <person name="Mori K."/>
        </authorList>
    </citation>
    <scope>NUCLEOTIDE SEQUENCE [LARGE SCALE GENOMIC DNA]</scope>
    <source>
        <strain evidence="8">sy52</strain>
    </source>
</reference>
<keyword evidence="2 4" id="KW-0169">Cobalamin biosynthesis</keyword>
<dbReference type="Proteomes" id="UP000516361">
    <property type="component" value="Chromosome"/>
</dbReference>
<dbReference type="UniPathway" id="UPA00148"/>
<dbReference type="NCBIfam" id="NF001989">
    <property type="entry name" value="PRK00784.1"/>
    <property type="match status" value="1"/>
</dbReference>
<evidence type="ECO:0000256" key="1">
    <source>
        <dbReference type="ARBA" id="ARBA00004953"/>
    </source>
</evidence>
<dbReference type="CDD" id="cd01750">
    <property type="entry name" value="GATase1_CobQ"/>
    <property type="match status" value="1"/>
</dbReference>
<dbReference type="SUPFAM" id="SSF52317">
    <property type="entry name" value="Class I glutamine amidotransferase-like"/>
    <property type="match status" value="1"/>
</dbReference>
<feature type="domain" description="CobB/CobQ-like glutamine amidotransferase" evidence="6">
    <location>
        <begin position="248"/>
        <end position="423"/>
    </location>
</feature>
<dbReference type="Pfam" id="PF01656">
    <property type="entry name" value="CbiA"/>
    <property type="match status" value="1"/>
</dbReference>
<evidence type="ECO:0000256" key="3">
    <source>
        <dbReference type="ARBA" id="ARBA00022962"/>
    </source>
</evidence>
<proteinExistence type="inferred from homology"/>
<organism evidence="7 8">
    <name type="scientific">Tepiditoga spiralis</name>
    <dbReference type="NCBI Taxonomy" id="2108365"/>
    <lineage>
        <taxon>Bacteria</taxon>
        <taxon>Thermotogati</taxon>
        <taxon>Thermotogota</taxon>
        <taxon>Thermotogae</taxon>
        <taxon>Petrotogales</taxon>
        <taxon>Petrotogaceae</taxon>
        <taxon>Tepiditoga</taxon>
    </lineage>
</organism>
<comment type="similarity">
    <text evidence="4">Belongs to the CobB/CobQ family. CobQ subfamily.</text>
</comment>
<dbReference type="EMBL" id="AP018712">
    <property type="protein sequence ID" value="BBE30821.1"/>
    <property type="molecule type" value="Genomic_DNA"/>
</dbReference>
<dbReference type="InterPro" id="IPR011698">
    <property type="entry name" value="GATase_3"/>
</dbReference>
<name>A0A7G1G385_9BACT</name>
<dbReference type="AlphaFoldDB" id="A0A7G1G385"/>
<keyword evidence="3 4" id="KW-0315">Glutamine amidotransferase</keyword>
<dbReference type="GO" id="GO:0009236">
    <property type="term" value="P:cobalamin biosynthetic process"/>
    <property type="evidence" value="ECO:0007669"/>
    <property type="project" value="UniProtKB-UniRule"/>
</dbReference>
<evidence type="ECO:0000256" key="2">
    <source>
        <dbReference type="ARBA" id="ARBA00022573"/>
    </source>
</evidence>
<dbReference type="InterPro" id="IPR033949">
    <property type="entry name" value="CobQ_GATase1"/>
</dbReference>
<dbReference type="GO" id="GO:0003824">
    <property type="term" value="F:catalytic activity"/>
    <property type="evidence" value="ECO:0007669"/>
    <property type="project" value="InterPro"/>
</dbReference>
<comment type="pathway">
    <text evidence="1 4">Cofactor biosynthesis; adenosylcobalamin biosynthesis.</text>
</comment>
<evidence type="ECO:0000256" key="4">
    <source>
        <dbReference type="HAMAP-Rule" id="MF_00028"/>
    </source>
</evidence>
<accession>A0A7G1G385</accession>
<dbReference type="PROSITE" id="PS51274">
    <property type="entry name" value="GATASE_COBBQ"/>
    <property type="match status" value="1"/>
</dbReference>
<gene>
    <name evidence="4" type="primary">cobQ</name>
    <name evidence="7" type="ORF">OSSY52_09620</name>
</gene>
<dbReference type="Pfam" id="PF07685">
    <property type="entry name" value="GATase_3"/>
    <property type="match status" value="1"/>
</dbReference>
<dbReference type="NCBIfam" id="TIGR00313">
    <property type="entry name" value="cobQ"/>
    <property type="match status" value="1"/>
</dbReference>
<dbReference type="RefSeq" id="WP_190615888.1">
    <property type="nucleotide sequence ID" value="NZ_AP018712.1"/>
</dbReference>
<evidence type="ECO:0000313" key="7">
    <source>
        <dbReference type="EMBL" id="BBE30821.1"/>
    </source>
</evidence>
<dbReference type="InterPro" id="IPR027417">
    <property type="entry name" value="P-loop_NTPase"/>
</dbReference>
<feature type="active site" evidence="4">
    <location>
        <position position="416"/>
    </location>
</feature>
<sequence length="469" mass="52929">MGKPIMIVGTSSGAGKSLTVAAICRILTNKGFNVAPFKMQNMSLNSMVSIEGGEMSVAQYVQSIACKKPPSVVYNPILLKPENGKTYIIFKGEFVDKVKPGSYMMDKKMKYFNEGIKDLKKLLSENDYVIIEGAGSPVEINLKPYDITNMAVAKAVNADTIIVTDINRGGSFASIVGTMELLDENEKDLIKGFVFNKFFGSKDLLNDGFDYLEKRYGVKTLGVIPYFKHQIPEEDSMIEWEQKTGDLDIRIVKLPRISNFSDFMPLSWYNGIKYIDSANEVGGDILIIPGSKSTVEDLIWMKENGIYEKILNAHKNKTFIVGICGGFQMFSKKIFDNVESNKTVEGFGFIPYDTHFNEEKRSVNISGNVLFNNKKYEVSGYEIRHGETSIKENEFGTFDGKKSGYLSNKVLGTYLHGIFFNTKFTQEFLNYFRERKGLKHKDFSTISIDNEINNWANFVSKNINLEELL</sequence>
<dbReference type="Gene3D" id="3.40.50.880">
    <property type="match status" value="1"/>
</dbReference>
<dbReference type="InterPro" id="IPR029062">
    <property type="entry name" value="Class_I_gatase-like"/>
</dbReference>
<dbReference type="GO" id="GO:0015420">
    <property type="term" value="F:ABC-type vitamin B12 transporter activity"/>
    <property type="evidence" value="ECO:0007669"/>
    <property type="project" value="UniProtKB-UniRule"/>
</dbReference>
<dbReference type="PANTHER" id="PTHR21343:SF1">
    <property type="entry name" value="COBYRIC ACID SYNTHASE"/>
    <property type="match status" value="1"/>
</dbReference>
<evidence type="ECO:0000259" key="6">
    <source>
        <dbReference type="Pfam" id="PF07685"/>
    </source>
</evidence>
<dbReference type="Gene3D" id="3.40.50.300">
    <property type="entry name" value="P-loop containing nucleotide triphosphate hydrolases"/>
    <property type="match status" value="1"/>
</dbReference>
<dbReference type="HAMAP" id="MF_00028">
    <property type="entry name" value="CobQ"/>
    <property type="match status" value="1"/>
</dbReference>
<dbReference type="PANTHER" id="PTHR21343">
    <property type="entry name" value="DETHIOBIOTIN SYNTHETASE"/>
    <property type="match status" value="1"/>
</dbReference>
<dbReference type="InterPro" id="IPR002586">
    <property type="entry name" value="CobQ/CobB/MinD/ParA_Nub-bd_dom"/>
</dbReference>
<dbReference type="InterPro" id="IPR004459">
    <property type="entry name" value="CobQ_synth"/>
</dbReference>
<protein>
    <recommendedName>
        <fullName evidence="4">Cobyric acid synthase</fullName>
    </recommendedName>
</protein>
<dbReference type="SUPFAM" id="SSF52540">
    <property type="entry name" value="P-loop containing nucleoside triphosphate hydrolases"/>
    <property type="match status" value="1"/>
</dbReference>
<dbReference type="KEGG" id="ocy:OSSY52_09620"/>
<evidence type="ECO:0000259" key="5">
    <source>
        <dbReference type="Pfam" id="PF01656"/>
    </source>
</evidence>
<dbReference type="InParanoid" id="A0A7G1G385"/>
<comment type="function">
    <text evidence="4">Catalyzes amidations at positions B, D, E, and G on adenosylcobyrinic A,C-diamide. NH(2) groups are provided by glutamine, and one molecule of ATP is hydrogenolyzed for each amidation.</text>
</comment>
<feature type="domain" description="CobQ/CobB/MinD/ParA nucleotide binding" evidence="5">
    <location>
        <begin position="5"/>
        <end position="228"/>
    </location>
</feature>
<keyword evidence="8" id="KW-1185">Reference proteome</keyword>
<feature type="active site" description="Nucleophile" evidence="4">
    <location>
        <position position="324"/>
    </location>
</feature>
<evidence type="ECO:0000313" key="8">
    <source>
        <dbReference type="Proteomes" id="UP000516361"/>
    </source>
</evidence>